<proteinExistence type="predicted"/>
<keyword evidence="2" id="KW-1185">Reference proteome</keyword>
<accession>A0A8X6QCA0</accession>
<dbReference type="EMBL" id="BMAW01125201">
    <property type="protein sequence ID" value="GFU11366.1"/>
    <property type="molecule type" value="Genomic_DNA"/>
</dbReference>
<reference evidence="1" key="1">
    <citation type="submission" date="2020-08" db="EMBL/GenBank/DDBJ databases">
        <title>Multicomponent nature underlies the extraordinary mechanical properties of spider dragline silk.</title>
        <authorList>
            <person name="Kono N."/>
            <person name="Nakamura H."/>
            <person name="Mori M."/>
            <person name="Yoshida Y."/>
            <person name="Ohtoshi R."/>
            <person name="Malay A.D."/>
            <person name="Moran D.A.P."/>
            <person name="Tomita M."/>
            <person name="Numata K."/>
            <person name="Arakawa K."/>
        </authorList>
    </citation>
    <scope>NUCLEOTIDE SEQUENCE</scope>
</reference>
<comment type="caution">
    <text evidence="1">The sequence shown here is derived from an EMBL/GenBank/DDBJ whole genome shotgun (WGS) entry which is preliminary data.</text>
</comment>
<evidence type="ECO:0000313" key="2">
    <source>
        <dbReference type="Proteomes" id="UP000887013"/>
    </source>
</evidence>
<dbReference type="Proteomes" id="UP000887013">
    <property type="component" value="Unassembled WGS sequence"/>
</dbReference>
<dbReference type="AlphaFoldDB" id="A0A8X6QCA0"/>
<evidence type="ECO:0000313" key="1">
    <source>
        <dbReference type="EMBL" id="GFU11366.1"/>
    </source>
</evidence>
<name>A0A8X6QCA0_NEPPI</name>
<protein>
    <submittedName>
        <fullName evidence="1">Uncharacterized protein</fullName>
    </submittedName>
</protein>
<sequence length="102" mass="11132">MSLLSSVSSKSCSVTNKQDLSSYWFLDGSFTTGQQLSDYPLCRADNKLFLSIAADKIGYLIFHDLIDSQSVNGAAVTNPLLILEICSISETTRVKLSLSSFN</sequence>
<organism evidence="1 2">
    <name type="scientific">Nephila pilipes</name>
    <name type="common">Giant wood spider</name>
    <name type="synonym">Nephila maculata</name>
    <dbReference type="NCBI Taxonomy" id="299642"/>
    <lineage>
        <taxon>Eukaryota</taxon>
        <taxon>Metazoa</taxon>
        <taxon>Ecdysozoa</taxon>
        <taxon>Arthropoda</taxon>
        <taxon>Chelicerata</taxon>
        <taxon>Arachnida</taxon>
        <taxon>Araneae</taxon>
        <taxon>Araneomorphae</taxon>
        <taxon>Entelegynae</taxon>
        <taxon>Araneoidea</taxon>
        <taxon>Nephilidae</taxon>
        <taxon>Nephila</taxon>
    </lineage>
</organism>
<gene>
    <name evidence="1" type="ORF">NPIL_329291</name>
</gene>